<dbReference type="VEuPathDB" id="FungiDB:MGYG_08370"/>
<evidence type="ECO:0000313" key="2">
    <source>
        <dbReference type="Proteomes" id="UP000002669"/>
    </source>
</evidence>
<dbReference type="OrthoDB" id="4523240at2759"/>
<accession>E4V5I4</accession>
<proteinExistence type="predicted"/>
<dbReference type="eggNOG" id="ENOG502T5ED">
    <property type="taxonomic scope" value="Eukaryota"/>
</dbReference>
<dbReference type="EMBL" id="DS989830">
    <property type="protein sequence ID" value="EFR05359.1"/>
    <property type="molecule type" value="Genomic_DNA"/>
</dbReference>
<dbReference type="RefSeq" id="XP_003169466.1">
    <property type="nucleotide sequence ID" value="XM_003169418.1"/>
</dbReference>
<sequence length="134" mass="15117">MEVFFSSRLDSSKALFDRAKEKHQELKKFSLPEFYSNSPGKGLWSVAVLNKMKLSAVVLLALPLQALAGTCYFCENTPHVGAVYPTYDCGKKCHKKNYNTYLSTYHCWMDGRNPTCFKNCCKRSGRQVGTITGL</sequence>
<dbReference type="GeneID" id="10024696"/>
<dbReference type="AlphaFoldDB" id="E4V5I4"/>
<gene>
    <name evidence="1" type="ORF">MGYG_08370</name>
</gene>
<name>E4V5I4_ARTGP</name>
<evidence type="ECO:0000313" key="1">
    <source>
        <dbReference type="EMBL" id="EFR05359.1"/>
    </source>
</evidence>
<protein>
    <submittedName>
        <fullName evidence="1">Uncharacterized protein</fullName>
    </submittedName>
</protein>
<dbReference type="Proteomes" id="UP000002669">
    <property type="component" value="Unassembled WGS sequence"/>
</dbReference>
<organism evidence="2">
    <name type="scientific">Arthroderma gypseum (strain ATCC MYA-4604 / CBS 118893)</name>
    <name type="common">Microsporum gypseum</name>
    <dbReference type="NCBI Taxonomy" id="535722"/>
    <lineage>
        <taxon>Eukaryota</taxon>
        <taxon>Fungi</taxon>
        <taxon>Dikarya</taxon>
        <taxon>Ascomycota</taxon>
        <taxon>Pezizomycotina</taxon>
        <taxon>Eurotiomycetes</taxon>
        <taxon>Eurotiomycetidae</taxon>
        <taxon>Onygenales</taxon>
        <taxon>Arthrodermataceae</taxon>
        <taxon>Nannizzia</taxon>
    </lineage>
</organism>
<keyword evidence="2" id="KW-1185">Reference proteome</keyword>
<reference evidence="2" key="1">
    <citation type="journal article" date="2012" name="MBio">
        <title>Comparative genome analysis of Trichophyton rubrum and related dermatophytes reveals candidate genes involved in infection.</title>
        <authorList>
            <person name="Martinez D.A."/>
            <person name="Oliver B.G."/>
            <person name="Graeser Y."/>
            <person name="Goldberg J.M."/>
            <person name="Li W."/>
            <person name="Martinez-Rossi N.M."/>
            <person name="Monod M."/>
            <person name="Shelest E."/>
            <person name="Barton R.C."/>
            <person name="Birch E."/>
            <person name="Brakhage A.A."/>
            <person name="Chen Z."/>
            <person name="Gurr S.J."/>
            <person name="Heiman D."/>
            <person name="Heitman J."/>
            <person name="Kosti I."/>
            <person name="Rossi A."/>
            <person name="Saif S."/>
            <person name="Samalova M."/>
            <person name="Saunders C.W."/>
            <person name="Shea T."/>
            <person name="Summerbell R.C."/>
            <person name="Xu J."/>
            <person name="Young S."/>
            <person name="Zeng Q."/>
            <person name="Birren B.W."/>
            <person name="Cuomo C.A."/>
            <person name="White T.C."/>
        </authorList>
    </citation>
    <scope>NUCLEOTIDE SEQUENCE [LARGE SCALE GENOMIC DNA]</scope>
    <source>
        <strain evidence="2">ATCC MYA-4604 / CBS 118893</strain>
    </source>
</reference>
<dbReference type="HOGENOM" id="CLU_1895670_0_0_1"/>
<dbReference type="InParanoid" id="E4V5I4"/>